<organism evidence="1 2">
    <name type="scientific">Nitrosomonas mobilis</name>
    <dbReference type="NCBI Taxonomy" id="51642"/>
    <lineage>
        <taxon>Bacteria</taxon>
        <taxon>Pseudomonadati</taxon>
        <taxon>Pseudomonadota</taxon>
        <taxon>Betaproteobacteria</taxon>
        <taxon>Nitrosomonadales</taxon>
        <taxon>Nitrosomonadaceae</taxon>
        <taxon>Nitrosomonas</taxon>
    </lineage>
</organism>
<dbReference type="STRING" id="51642.NSMM_400167"/>
<dbReference type="AlphaFoldDB" id="A0A1G5SH19"/>
<dbReference type="Proteomes" id="UP000198729">
    <property type="component" value="Unassembled WGS sequence"/>
</dbReference>
<name>A0A1G5SH19_9PROT</name>
<evidence type="ECO:0000313" key="1">
    <source>
        <dbReference type="EMBL" id="SCZ85689.1"/>
    </source>
</evidence>
<proteinExistence type="predicted"/>
<protein>
    <submittedName>
        <fullName evidence="1">Uncharacterized protein</fullName>
    </submittedName>
</protein>
<evidence type="ECO:0000313" key="2">
    <source>
        <dbReference type="Proteomes" id="UP000198729"/>
    </source>
</evidence>
<accession>A0A1G5SH19</accession>
<dbReference type="RefSeq" id="WP_090286169.1">
    <property type="nucleotide sequence ID" value="NZ_FMWO01000048.1"/>
</dbReference>
<dbReference type="OrthoDB" id="9762614at2"/>
<keyword evidence="2" id="KW-1185">Reference proteome</keyword>
<sequence length="111" mass="12002">MHSAAILGEISQQPGTHCSLLIALEAFLTPPQIVMLRGEQTVLPVWQTALLPHTLRAVTVALPAGLADLPNNLNKPLPVGEKAGACVCEDRWCLPEIRQPEDLLAVIALRR</sequence>
<reference evidence="1 2" key="1">
    <citation type="submission" date="2016-10" db="EMBL/GenBank/DDBJ databases">
        <authorList>
            <person name="de Groot N.N."/>
        </authorList>
    </citation>
    <scope>NUCLEOTIDE SEQUENCE [LARGE SCALE GENOMIC DNA]</scope>
    <source>
        <strain evidence="1">1</strain>
    </source>
</reference>
<dbReference type="EMBL" id="FMWO01000048">
    <property type="protein sequence ID" value="SCZ85689.1"/>
    <property type="molecule type" value="Genomic_DNA"/>
</dbReference>
<gene>
    <name evidence="1" type="ORF">NSMM_400167</name>
</gene>